<sequence>MTDAEKTTLLDDPVRAALTTANRALAQGGPLAWRYPPEIAPFAAIADRTAPSFAALATLVPPEGRVALATVDPLVPPASLAIAMQAPVIQMVLNAPIESVRSEPEPVVLGAGDVADMLNLTGRTHPGPFGPRTIEFGHYIGLRVEGALAAMAGERMRFDRFVEISAVCVDPDHRGKGFAALLVTRLAERLQAQGVTPFLHVFASNASAIALYEKLGFVARRTLHMTVLTHHT</sequence>
<feature type="domain" description="N-acetyltransferase" evidence="3">
    <location>
        <begin position="98"/>
        <end position="232"/>
    </location>
</feature>
<accession>A0A8J3E1R9</accession>
<organism evidence="4 5">
    <name type="scientific">Aliidongia dinghuensis</name>
    <dbReference type="NCBI Taxonomy" id="1867774"/>
    <lineage>
        <taxon>Bacteria</taxon>
        <taxon>Pseudomonadati</taxon>
        <taxon>Pseudomonadota</taxon>
        <taxon>Alphaproteobacteria</taxon>
        <taxon>Rhodospirillales</taxon>
        <taxon>Dongiaceae</taxon>
        <taxon>Aliidongia</taxon>
    </lineage>
</organism>
<evidence type="ECO:0000313" key="4">
    <source>
        <dbReference type="EMBL" id="GGF02250.1"/>
    </source>
</evidence>
<dbReference type="InterPro" id="IPR016181">
    <property type="entry name" value="Acyl_CoA_acyltransferase"/>
</dbReference>
<dbReference type="PANTHER" id="PTHR43420">
    <property type="entry name" value="ACETYLTRANSFERASE"/>
    <property type="match status" value="1"/>
</dbReference>
<dbReference type="InterPro" id="IPR050680">
    <property type="entry name" value="YpeA/RimI_acetyltransf"/>
</dbReference>
<protein>
    <submittedName>
        <fullName evidence="4">GNAT family N-acetyltransferase</fullName>
    </submittedName>
</protein>
<evidence type="ECO:0000259" key="3">
    <source>
        <dbReference type="PROSITE" id="PS51186"/>
    </source>
</evidence>
<dbReference type="PROSITE" id="PS51186">
    <property type="entry name" value="GNAT"/>
    <property type="match status" value="1"/>
</dbReference>
<dbReference type="Proteomes" id="UP000646365">
    <property type="component" value="Unassembled WGS sequence"/>
</dbReference>
<dbReference type="RefSeq" id="WP_189042013.1">
    <property type="nucleotide sequence ID" value="NZ_BMJQ01000001.1"/>
</dbReference>
<evidence type="ECO:0000313" key="5">
    <source>
        <dbReference type="Proteomes" id="UP000646365"/>
    </source>
</evidence>
<dbReference type="InterPro" id="IPR013653">
    <property type="entry name" value="GCN5-like_dom"/>
</dbReference>
<gene>
    <name evidence="4" type="ORF">GCM10011611_04640</name>
</gene>
<name>A0A8J3E1R9_9PROT</name>
<dbReference type="AlphaFoldDB" id="A0A8J3E1R9"/>
<evidence type="ECO:0000256" key="2">
    <source>
        <dbReference type="ARBA" id="ARBA00023315"/>
    </source>
</evidence>
<comment type="caution">
    <text evidence="4">The sequence shown here is derived from an EMBL/GenBank/DDBJ whole genome shotgun (WGS) entry which is preliminary data.</text>
</comment>
<dbReference type="SUPFAM" id="SSF55729">
    <property type="entry name" value="Acyl-CoA N-acyltransferases (Nat)"/>
    <property type="match status" value="1"/>
</dbReference>
<dbReference type="EMBL" id="BMJQ01000001">
    <property type="protein sequence ID" value="GGF02250.1"/>
    <property type="molecule type" value="Genomic_DNA"/>
</dbReference>
<proteinExistence type="predicted"/>
<keyword evidence="1" id="KW-0808">Transferase</keyword>
<dbReference type="Gene3D" id="3.40.630.30">
    <property type="match status" value="1"/>
</dbReference>
<reference evidence="4" key="1">
    <citation type="journal article" date="2014" name="Int. J. Syst. Evol. Microbiol.">
        <title>Complete genome sequence of Corynebacterium casei LMG S-19264T (=DSM 44701T), isolated from a smear-ripened cheese.</title>
        <authorList>
            <consortium name="US DOE Joint Genome Institute (JGI-PGF)"/>
            <person name="Walter F."/>
            <person name="Albersmeier A."/>
            <person name="Kalinowski J."/>
            <person name="Ruckert C."/>
        </authorList>
    </citation>
    <scope>NUCLEOTIDE SEQUENCE</scope>
    <source>
        <strain evidence="4">CGMCC 1.15725</strain>
    </source>
</reference>
<evidence type="ECO:0000256" key="1">
    <source>
        <dbReference type="ARBA" id="ARBA00022679"/>
    </source>
</evidence>
<dbReference type="CDD" id="cd04301">
    <property type="entry name" value="NAT_SF"/>
    <property type="match status" value="1"/>
</dbReference>
<dbReference type="Pfam" id="PF08445">
    <property type="entry name" value="FR47"/>
    <property type="match status" value="1"/>
</dbReference>
<keyword evidence="5" id="KW-1185">Reference proteome</keyword>
<dbReference type="GO" id="GO:0016747">
    <property type="term" value="F:acyltransferase activity, transferring groups other than amino-acyl groups"/>
    <property type="evidence" value="ECO:0007669"/>
    <property type="project" value="InterPro"/>
</dbReference>
<reference evidence="4" key="2">
    <citation type="submission" date="2020-09" db="EMBL/GenBank/DDBJ databases">
        <authorList>
            <person name="Sun Q."/>
            <person name="Zhou Y."/>
        </authorList>
    </citation>
    <scope>NUCLEOTIDE SEQUENCE</scope>
    <source>
        <strain evidence="4">CGMCC 1.15725</strain>
    </source>
</reference>
<keyword evidence="2" id="KW-0012">Acyltransferase</keyword>
<dbReference type="InterPro" id="IPR000182">
    <property type="entry name" value="GNAT_dom"/>
</dbReference>
<dbReference type="PANTHER" id="PTHR43420:SF3">
    <property type="entry name" value="N-ACETYLTRANSFERASE DOMAIN-CONTAINING PROTEIN"/>
    <property type="match status" value="1"/>
</dbReference>